<protein>
    <recommendedName>
        <fullName evidence="4">AA1-like domain-containing protein</fullName>
    </recommendedName>
</protein>
<organism evidence="2 3">
    <name type="scientific">Bimuria novae-zelandiae CBS 107.79</name>
    <dbReference type="NCBI Taxonomy" id="1447943"/>
    <lineage>
        <taxon>Eukaryota</taxon>
        <taxon>Fungi</taxon>
        <taxon>Dikarya</taxon>
        <taxon>Ascomycota</taxon>
        <taxon>Pezizomycotina</taxon>
        <taxon>Dothideomycetes</taxon>
        <taxon>Pleosporomycetidae</taxon>
        <taxon>Pleosporales</taxon>
        <taxon>Massarineae</taxon>
        <taxon>Didymosphaeriaceae</taxon>
        <taxon>Bimuria</taxon>
    </lineage>
</organism>
<name>A0A6A5UXI7_9PLEO</name>
<feature type="chain" id="PRO_5025485497" description="AA1-like domain-containing protein" evidence="1">
    <location>
        <begin position="19"/>
        <end position="142"/>
    </location>
</feature>
<dbReference type="Proteomes" id="UP000800036">
    <property type="component" value="Unassembled WGS sequence"/>
</dbReference>
<dbReference type="EMBL" id="ML976713">
    <property type="protein sequence ID" value="KAF1969130.1"/>
    <property type="molecule type" value="Genomic_DNA"/>
</dbReference>
<gene>
    <name evidence="2" type="ORF">BU23DRAFT_571851</name>
</gene>
<evidence type="ECO:0000256" key="1">
    <source>
        <dbReference type="SAM" id="SignalP"/>
    </source>
</evidence>
<evidence type="ECO:0008006" key="4">
    <source>
        <dbReference type="Google" id="ProtNLM"/>
    </source>
</evidence>
<dbReference type="AlphaFoldDB" id="A0A6A5UXI7"/>
<sequence>MKFSTITAFLGAALTANAAPTTASAASSLDARGNSVNEIFIGYTGAKPQSKITWQTGDDLCRGEFKTFGAGKDFNPCHIDFVYNDQHLLFDKCGESAPELWSHNGDGQPQNHISTCTLDGRDHGCSIWEWPFQIEWKCEFPQ</sequence>
<feature type="signal peptide" evidence="1">
    <location>
        <begin position="1"/>
        <end position="18"/>
    </location>
</feature>
<evidence type="ECO:0000313" key="3">
    <source>
        <dbReference type="Proteomes" id="UP000800036"/>
    </source>
</evidence>
<accession>A0A6A5UXI7</accession>
<keyword evidence="3" id="KW-1185">Reference proteome</keyword>
<keyword evidence="1" id="KW-0732">Signal</keyword>
<reference evidence="2" key="1">
    <citation type="journal article" date="2020" name="Stud. Mycol.">
        <title>101 Dothideomycetes genomes: a test case for predicting lifestyles and emergence of pathogens.</title>
        <authorList>
            <person name="Haridas S."/>
            <person name="Albert R."/>
            <person name="Binder M."/>
            <person name="Bloem J."/>
            <person name="Labutti K."/>
            <person name="Salamov A."/>
            <person name="Andreopoulos B."/>
            <person name="Baker S."/>
            <person name="Barry K."/>
            <person name="Bills G."/>
            <person name="Bluhm B."/>
            <person name="Cannon C."/>
            <person name="Castanera R."/>
            <person name="Culley D."/>
            <person name="Daum C."/>
            <person name="Ezra D."/>
            <person name="Gonzalez J."/>
            <person name="Henrissat B."/>
            <person name="Kuo A."/>
            <person name="Liang C."/>
            <person name="Lipzen A."/>
            <person name="Lutzoni F."/>
            <person name="Magnuson J."/>
            <person name="Mondo S."/>
            <person name="Nolan M."/>
            <person name="Ohm R."/>
            <person name="Pangilinan J."/>
            <person name="Park H.-J."/>
            <person name="Ramirez L."/>
            <person name="Alfaro M."/>
            <person name="Sun H."/>
            <person name="Tritt A."/>
            <person name="Yoshinaga Y."/>
            <person name="Zwiers L.-H."/>
            <person name="Turgeon B."/>
            <person name="Goodwin S."/>
            <person name="Spatafora J."/>
            <person name="Crous P."/>
            <person name="Grigoriev I."/>
        </authorList>
    </citation>
    <scope>NUCLEOTIDE SEQUENCE</scope>
    <source>
        <strain evidence="2">CBS 107.79</strain>
    </source>
</reference>
<proteinExistence type="predicted"/>
<evidence type="ECO:0000313" key="2">
    <source>
        <dbReference type="EMBL" id="KAF1969130.1"/>
    </source>
</evidence>